<dbReference type="InterPro" id="IPR023090">
    <property type="entry name" value="UPF0702_alpha/beta_dom_sf"/>
</dbReference>
<sequence length="185" mass="20422">MDPILLDQQSDLVRVLISAPIMYLTIIFAIRLSGKRATSQMNNFDWIVTVAIGSLVGSGIVLKGVTVIEAVAAIVMLLILQWVLTKSVLHSKWLSKLVKAKPVVLLDRGVFCEEAMRAERVTKREVMSAIRQKGLVDPQQVQWVILETNASFSVIAKGSNEDQIRALEDVDGIDVVPQVERAQTS</sequence>
<dbReference type="Pfam" id="PF20730">
    <property type="entry name" value="YetF_N"/>
    <property type="match status" value="1"/>
</dbReference>
<keyword evidence="11" id="KW-1185">Reference proteome</keyword>
<evidence type="ECO:0000256" key="4">
    <source>
        <dbReference type="ARBA" id="ARBA00022692"/>
    </source>
</evidence>
<evidence type="ECO:0000256" key="7">
    <source>
        <dbReference type="SAM" id="Phobius"/>
    </source>
</evidence>
<dbReference type="InterPro" id="IPR048454">
    <property type="entry name" value="YetF_N"/>
</dbReference>
<feature type="transmembrane region" description="Helical" evidence="7">
    <location>
        <begin position="44"/>
        <end position="62"/>
    </location>
</feature>
<evidence type="ECO:0000256" key="2">
    <source>
        <dbReference type="ARBA" id="ARBA00006448"/>
    </source>
</evidence>
<dbReference type="AlphaFoldDB" id="A0A399RKD6"/>
<feature type="transmembrane region" description="Helical" evidence="7">
    <location>
        <begin position="12"/>
        <end position="32"/>
    </location>
</feature>
<keyword evidence="3" id="KW-1003">Cell membrane</keyword>
<gene>
    <name evidence="10" type="ORF">D1222_02365</name>
</gene>
<feature type="domain" description="YetF-like N-terminal transmembrane" evidence="9">
    <location>
        <begin position="24"/>
        <end position="82"/>
    </location>
</feature>
<dbReference type="OrthoDB" id="9793799at2"/>
<dbReference type="InterPro" id="IPR007353">
    <property type="entry name" value="DUF421"/>
</dbReference>
<evidence type="ECO:0000313" key="11">
    <source>
        <dbReference type="Proteomes" id="UP000265845"/>
    </source>
</evidence>
<evidence type="ECO:0000313" key="10">
    <source>
        <dbReference type="EMBL" id="RIJ31131.1"/>
    </source>
</evidence>
<accession>A0A399RKD6</accession>
<name>A0A399RKD6_9PROT</name>
<organism evidence="10 11">
    <name type="scientific">Henriciella algicola</name>
    <dbReference type="NCBI Taxonomy" id="1608422"/>
    <lineage>
        <taxon>Bacteria</taxon>
        <taxon>Pseudomonadati</taxon>
        <taxon>Pseudomonadota</taxon>
        <taxon>Alphaproteobacteria</taxon>
        <taxon>Hyphomonadales</taxon>
        <taxon>Hyphomonadaceae</taxon>
        <taxon>Henriciella</taxon>
    </lineage>
</organism>
<protein>
    <submittedName>
        <fullName evidence="10">DUF421 domain-containing protein</fullName>
    </submittedName>
</protein>
<evidence type="ECO:0000256" key="3">
    <source>
        <dbReference type="ARBA" id="ARBA00022475"/>
    </source>
</evidence>
<proteinExistence type="inferred from homology"/>
<reference evidence="10 11" key="1">
    <citation type="submission" date="2018-08" db="EMBL/GenBank/DDBJ databases">
        <title>Henriciella mobilis sp. nov., isolated from seawater.</title>
        <authorList>
            <person name="Cheng H."/>
            <person name="Wu Y.-H."/>
            <person name="Xu X.-W."/>
            <person name="Guo L.-L."/>
        </authorList>
    </citation>
    <scope>NUCLEOTIDE SEQUENCE [LARGE SCALE GENOMIC DNA]</scope>
    <source>
        <strain evidence="10 11">CCUG67844</strain>
    </source>
</reference>
<keyword evidence="4 7" id="KW-0812">Transmembrane</keyword>
<dbReference type="Gene3D" id="3.30.240.20">
    <property type="entry name" value="bsu07140 like domains"/>
    <property type="match status" value="1"/>
</dbReference>
<dbReference type="PANTHER" id="PTHR34582:SF6">
    <property type="entry name" value="UPF0702 TRANSMEMBRANE PROTEIN YCAP"/>
    <property type="match status" value="1"/>
</dbReference>
<dbReference type="Proteomes" id="UP000265845">
    <property type="component" value="Unassembled WGS sequence"/>
</dbReference>
<feature type="domain" description="YetF C-terminal" evidence="8">
    <location>
        <begin position="90"/>
        <end position="165"/>
    </location>
</feature>
<dbReference type="RefSeq" id="WP_119452631.1">
    <property type="nucleotide sequence ID" value="NZ_QWGA01000003.1"/>
</dbReference>
<keyword evidence="6 7" id="KW-0472">Membrane</keyword>
<dbReference type="PANTHER" id="PTHR34582">
    <property type="entry name" value="UPF0702 TRANSMEMBRANE PROTEIN YCAP"/>
    <property type="match status" value="1"/>
</dbReference>
<dbReference type="Pfam" id="PF04239">
    <property type="entry name" value="DUF421"/>
    <property type="match status" value="1"/>
</dbReference>
<evidence type="ECO:0000256" key="6">
    <source>
        <dbReference type="ARBA" id="ARBA00023136"/>
    </source>
</evidence>
<evidence type="ECO:0000256" key="5">
    <source>
        <dbReference type="ARBA" id="ARBA00022989"/>
    </source>
</evidence>
<comment type="subcellular location">
    <subcellularLocation>
        <location evidence="1">Cell membrane</location>
        <topology evidence="1">Multi-pass membrane protein</topology>
    </subcellularLocation>
</comment>
<evidence type="ECO:0000259" key="8">
    <source>
        <dbReference type="Pfam" id="PF04239"/>
    </source>
</evidence>
<comment type="similarity">
    <text evidence="2">Belongs to the UPF0702 family.</text>
</comment>
<evidence type="ECO:0000259" key="9">
    <source>
        <dbReference type="Pfam" id="PF20730"/>
    </source>
</evidence>
<evidence type="ECO:0000256" key="1">
    <source>
        <dbReference type="ARBA" id="ARBA00004651"/>
    </source>
</evidence>
<dbReference type="GO" id="GO:0005886">
    <property type="term" value="C:plasma membrane"/>
    <property type="evidence" value="ECO:0007669"/>
    <property type="project" value="UniProtKB-SubCell"/>
</dbReference>
<comment type="caution">
    <text evidence="10">The sequence shown here is derived from an EMBL/GenBank/DDBJ whole genome shotgun (WGS) entry which is preliminary data.</text>
</comment>
<keyword evidence="5 7" id="KW-1133">Transmembrane helix</keyword>
<dbReference type="EMBL" id="QWGA01000003">
    <property type="protein sequence ID" value="RIJ31131.1"/>
    <property type="molecule type" value="Genomic_DNA"/>
</dbReference>